<protein>
    <submittedName>
        <fullName evidence="1">Cyclase family protein</fullName>
        <ecNumber evidence="1">3.5.-.-</ecNumber>
    </submittedName>
</protein>
<keyword evidence="2" id="KW-1185">Reference proteome</keyword>
<dbReference type="Pfam" id="PF04199">
    <property type="entry name" value="Cyclase"/>
    <property type="match status" value="1"/>
</dbReference>
<name>A0ABT9BHB4_9BACT</name>
<dbReference type="InterPro" id="IPR007325">
    <property type="entry name" value="KFase/CYL"/>
</dbReference>
<gene>
    <name evidence="1" type="ORF">Q5H93_15030</name>
</gene>
<dbReference type="InterPro" id="IPR037175">
    <property type="entry name" value="KFase_sf"/>
</dbReference>
<reference evidence="1" key="1">
    <citation type="submission" date="2023-07" db="EMBL/GenBank/DDBJ databases">
        <authorList>
            <person name="Kim M.K."/>
        </authorList>
    </citation>
    <scope>NUCLEOTIDE SEQUENCE</scope>
    <source>
        <strain evidence="1">ASUV-10-1</strain>
    </source>
</reference>
<keyword evidence="1" id="KW-0378">Hydrolase</keyword>
<evidence type="ECO:0000313" key="1">
    <source>
        <dbReference type="EMBL" id="MDO7876056.1"/>
    </source>
</evidence>
<dbReference type="RefSeq" id="WP_305007398.1">
    <property type="nucleotide sequence ID" value="NZ_JAUQSY010000009.1"/>
</dbReference>
<dbReference type="PANTHER" id="PTHR31118">
    <property type="entry name" value="CYCLASE-LIKE PROTEIN 2"/>
    <property type="match status" value="1"/>
</dbReference>
<dbReference type="EMBL" id="JAUQSY010000009">
    <property type="protein sequence ID" value="MDO7876056.1"/>
    <property type="molecule type" value="Genomic_DNA"/>
</dbReference>
<dbReference type="Gene3D" id="3.50.30.50">
    <property type="entry name" value="Putative cyclase"/>
    <property type="match status" value="1"/>
</dbReference>
<dbReference type="EC" id="3.5.-.-" evidence="1"/>
<dbReference type="GO" id="GO:0016787">
    <property type="term" value="F:hydrolase activity"/>
    <property type="evidence" value="ECO:0007669"/>
    <property type="project" value="UniProtKB-KW"/>
</dbReference>
<accession>A0ABT9BHB4</accession>
<dbReference type="Proteomes" id="UP001176429">
    <property type="component" value="Unassembled WGS sequence"/>
</dbReference>
<dbReference type="PANTHER" id="PTHR31118:SF32">
    <property type="entry name" value="KYNURENINE FORMAMIDASE"/>
    <property type="match status" value="1"/>
</dbReference>
<proteinExistence type="predicted"/>
<organism evidence="1 2">
    <name type="scientific">Hymenobacter aranciens</name>
    <dbReference type="NCBI Taxonomy" id="3063996"/>
    <lineage>
        <taxon>Bacteria</taxon>
        <taxon>Pseudomonadati</taxon>
        <taxon>Bacteroidota</taxon>
        <taxon>Cytophagia</taxon>
        <taxon>Cytophagales</taxon>
        <taxon>Hymenobacteraceae</taxon>
        <taxon>Hymenobacter</taxon>
    </lineage>
</organism>
<dbReference type="SUPFAM" id="SSF102198">
    <property type="entry name" value="Putative cyclase"/>
    <property type="match status" value="1"/>
</dbReference>
<sequence length="208" mass="23213">MPTSPWLDFTTPISDQMVHWPDNAPVHIRLTRSMAWKDAANVTELSLSAHTATHVDAARHFLADGPDVTALDLNTLIGPARVVDIEHPEFVTRAELEPLETSPGDRLLFRTRNSHREWAREPFNEKFVRVRADAAEWLRERGIVCVGVDYLSVGPADTHKILLEAGISIIEGLRLQEAAAGWYDMICLPLLIEGADGAPARVVARRRE</sequence>
<evidence type="ECO:0000313" key="2">
    <source>
        <dbReference type="Proteomes" id="UP001176429"/>
    </source>
</evidence>
<comment type="caution">
    <text evidence="1">The sequence shown here is derived from an EMBL/GenBank/DDBJ whole genome shotgun (WGS) entry which is preliminary data.</text>
</comment>